<dbReference type="EMBL" id="FNXB01000068">
    <property type="protein sequence ID" value="SEI20232.1"/>
    <property type="molecule type" value="Genomic_DNA"/>
</dbReference>
<keyword evidence="4" id="KW-1185">Reference proteome</keyword>
<reference evidence="3" key="1">
    <citation type="submission" date="2016-10" db="EMBL/GenBank/DDBJ databases">
        <authorList>
            <person name="Wibberg D."/>
        </authorList>
    </citation>
    <scope>NUCLEOTIDE SEQUENCE [LARGE SCALE GENOMIC DNA]</scope>
</reference>
<evidence type="ECO:0000313" key="3">
    <source>
        <dbReference type="Proteomes" id="UP000183063"/>
    </source>
</evidence>
<dbReference type="AlphaFoldDB" id="A0A1H8W7Y5"/>
<protein>
    <submittedName>
        <fullName evidence="1">Uncharacterized protein</fullName>
    </submittedName>
</protein>
<sequence>MIPVGGFCAYSYSCKADYPKNRETYCPKHPSRSCRCFFGSQFGYAV</sequence>
<organism evidence="1 3">
    <name type="scientific">Rhizobium tibeticum</name>
    <dbReference type="NCBI Taxonomy" id="501024"/>
    <lineage>
        <taxon>Bacteria</taxon>
        <taxon>Pseudomonadati</taxon>
        <taxon>Pseudomonadota</taxon>
        <taxon>Alphaproteobacteria</taxon>
        <taxon>Hyphomicrobiales</taxon>
        <taxon>Rhizobiaceae</taxon>
        <taxon>Rhizobium/Agrobacterium group</taxon>
        <taxon>Rhizobium</taxon>
    </lineage>
</organism>
<dbReference type="Proteomes" id="UP000198939">
    <property type="component" value="Unassembled WGS sequence"/>
</dbReference>
<dbReference type="Proteomes" id="UP000183063">
    <property type="component" value="Unassembled WGS sequence"/>
</dbReference>
<dbReference type="EMBL" id="FOCV01000057">
    <property type="protein sequence ID" value="SEP23741.1"/>
    <property type="molecule type" value="Genomic_DNA"/>
</dbReference>
<evidence type="ECO:0000313" key="1">
    <source>
        <dbReference type="EMBL" id="SEI20232.1"/>
    </source>
</evidence>
<evidence type="ECO:0000313" key="4">
    <source>
        <dbReference type="Proteomes" id="UP000198939"/>
    </source>
</evidence>
<gene>
    <name evidence="1" type="ORF">RTCCBAU85039_6341</name>
    <name evidence="2" type="ORF">SAMN05216228_10578</name>
</gene>
<proteinExistence type="predicted"/>
<reference evidence="1" key="2">
    <citation type="submission" date="2016-10" db="EMBL/GenBank/DDBJ databases">
        <authorList>
            <person name="de Groot N.N."/>
        </authorList>
    </citation>
    <scope>NUCLEOTIDE SEQUENCE [LARGE SCALE GENOMIC DNA]</scope>
    <source>
        <strain evidence="1">CCBAU85039</strain>
    </source>
</reference>
<evidence type="ECO:0000313" key="2">
    <source>
        <dbReference type="EMBL" id="SEP23741.1"/>
    </source>
</evidence>
<accession>A0A1H8W7Y5</accession>
<reference evidence="2 4" key="3">
    <citation type="submission" date="2016-10" db="EMBL/GenBank/DDBJ databases">
        <authorList>
            <person name="Varghese N."/>
            <person name="Submissions S."/>
        </authorList>
    </citation>
    <scope>NUCLEOTIDE SEQUENCE [LARGE SCALE GENOMIC DNA]</scope>
    <source>
        <strain evidence="2 4">CGMCC 1.7071</strain>
    </source>
</reference>
<name>A0A1H8W7Y5_9HYPH</name>